<dbReference type="STRING" id="1324350.AOY20_00230"/>
<dbReference type="EMBL" id="CP012808">
    <property type="protein sequence ID" value="ALH94087.1"/>
    <property type="molecule type" value="Genomic_DNA"/>
</dbReference>
<dbReference type="CDD" id="cd09627">
    <property type="entry name" value="DOMON_murB_like"/>
    <property type="match status" value="1"/>
</dbReference>
<evidence type="ECO:0000313" key="1">
    <source>
        <dbReference type="EMBL" id="ALH94087.1"/>
    </source>
</evidence>
<gene>
    <name evidence="1" type="ORF">AOY20_00230</name>
</gene>
<dbReference type="OrthoDB" id="190583at2"/>
<accession>A0A0N9VL65</accession>
<evidence type="ECO:0008006" key="3">
    <source>
        <dbReference type="Google" id="ProtNLM"/>
    </source>
</evidence>
<dbReference type="Proteomes" id="UP000064939">
    <property type="component" value="Chromosome"/>
</dbReference>
<reference evidence="1 2" key="1">
    <citation type="journal article" date="2015" name="Int. J. Syst. Evol. Microbiol.">
        <title>Acinetobacter equi sp. nov. isolated from horse faeces.</title>
        <authorList>
            <person name="Poppel M.T."/>
            <person name="Skiebe E."/>
            <person name="Laue M."/>
            <person name="Bergmann H."/>
            <person name="Ebersberger I."/>
            <person name="Garn T."/>
            <person name="Fruth A."/>
            <person name="Baumgardt S."/>
            <person name="Busse H.J."/>
            <person name="Wilharm G."/>
        </authorList>
    </citation>
    <scope>NUCLEOTIDE SEQUENCE [LARGE SCALE GENOMIC DNA]</scope>
    <source>
        <strain evidence="1 2">114</strain>
    </source>
</reference>
<name>A0A0N9VL65_9GAMM</name>
<dbReference type="AlphaFoldDB" id="A0A0N9VL65"/>
<sequence>MASYELNAFDRRFQSISLVGAIEQQSPYTLNVGYWLRDPNQYILWPDMVASHPRQDFLWENTCFEIFIGVQGEDYYREINLSPSQAWQAYEFEEYRYPENMPPKVAYDIELNQLKKMHYGLNVSLDLTEFMLIHKLKWTDLFIGLTAILKTSQGDHYFAMQHSSPHADFHNKRDWLHLF</sequence>
<protein>
    <recommendedName>
        <fullName evidence="3">DOMON-like domain-containing protein</fullName>
    </recommendedName>
</protein>
<organism evidence="1 2">
    <name type="scientific">Acinetobacter equi</name>
    <dbReference type="NCBI Taxonomy" id="1324350"/>
    <lineage>
        <taxon>Bacteria</taxon>
        <taxon>Pseudomonadati</taxon>
        <taxon>Pseudomonadota</taxon>
        <taxon>Gammaproteobacteria</taxon>
        <taxon>Moraxellales</taxon>
        <taxon>Moraxellaceae</taxon>
        <taxon>Acinetobacter</taxon>
    </lineage>
</organism>
<dbReference type="Gene3D" id="2.60.40.1190">
    <property type="match status" value="1"/>
</dbReference>
<keyword evidence="2" id="KW-1185">Reference proteome</keyword>
<dbReference type="RefSeq" id="WP_054580005.1">
    <property type="nucleotide sequence ID" value="NZ_CP012808.1"/>
</dbReference>
<proteinExistence type="predicted"/>
<evidence type="ECO:0000313" key="2">
    <source>
        <dbReference type="Proteomes" id="UP000064939"/>
    </source>
</evidence>
<dbReference type="KEGG" id="aei:AOY20_00230"/>